<evidence type="ECO:0000256" key="3">
    <source>
        <dbReference type="ARBA" id="ARBA00022475"/>
    </source>
</evidence>
<reference evidence="8 9" key="1">
    <citation type="submission" date="2022-12" db="EMBL/GenBank/DDBJ databases">
        <title>Chromosome-level genome of Tegillarca granosa.</title>
        <authorList>
            <person name="Kim J."/>
        </authorList>
    </citation>
    <scope>NUCLEOTIDE SEQUENCE [LARGE SCALE GENOMIC DNA]</scope>
    <source>
        <strain evidence="8">Teg-2019</strain>
        <tissue evidence="8">Adductor muscle</tissue>
    </source>
</reference>
<keyword evidence="7" id="KW-1133">Transmembrane helix</keyword>
<evidence type="ECO:0000313" key="8">
    <source>
        <dbReference type="EMBL" id="KAJ8317900.1"/>
    </source>
</evidence>
<evidence type="ECO:0008006" key="10">
    <source>
        <dbReference type="Google" id="ProtNLM"/>
    </source>
</evidence>
<dbReference type="InterPro" id="IPR051163">
    <property type="entry name" value="Sodium:Solute_Symporter_SSF"/>
</dbReference>
<evidence type="ECO:0000256" key="2">
    <source>
        <dbReference type="ARBA" id="ARBA00022448"/>
    </source>
</evidence>
<feature type="transmembrane region" description="Helical" evidence="7">
    <location>
        <begin position="36"/>
        <end position="54"/>
    </location>
</feature>
<keyword evidence="7" id="KW-0472">Membrane</keyword>
<evidence type="ECO:0000256" key="6">
    <source>
        <dbReference type="ARBA" id="ARBA00023201"/>
    </source>
</evidence>
<feature type="transmembrane region" description="Helical" evidence="7">
    <location>
        <begin position="99"/>
        <end position="123"/>
    </location>
</feature>
<feature type="transmembrane region" description="Helical" evidence="7">
    <location>
        <begin position="12"/>
        <end position="29"/>
    </location>
</feature>
<keyword evidence="5" id="KW-0406">Ion transport</keyword>
<evidence type="ECO:0000256" key="7">
    <source>
        <dbReference type="SAM" id="Phobius"/>
    </source>
</evidence>
<comment type="subcellular location">
    <subcellularLocation>
        <location evidence="1">Cell membrane</location>
        <topology evidence="1">Multi-pass membrane protein</topology>
    </subcellularLocation>
</comment>
<dbReference type="EMBL" id="JARBDR010000214">
    <property type="protein sequence ID" value="KAJ8317900.1"/>
    <property type="molecule type" value="Genomic_DNA"/>
</dbReference>
<evidence type="ECO:0000256" key="1">
    <source>
        <dbReference type="ARBA" id="ARBA00004651"/>
    </source>
</evidence>
<gene>
    <name evidence="8" type="ORF">KUTeg_002991</name>
</gene>
<dbReference type="Proteomes" id="UP001217089">
    <property type="component" value="Unassembled WGS sequence"/>
</dbReference>
<protein>
    <recommendedName>
        <fullName evidence="10">Sodium-dependent multivitamin transporter</fullName>
    </recommendedName>
</protein>
<name>A0ABQ9FKT4_TEGGR</name>
<keyword evidence="4" id="KW-0915">Sodium</keyword>
<dbReference type="PANTHER" id="PTHR42985">
    <property type="entry name" value="SODIUM-COUPLED MONOCARBOXYLATE TRANSPORTER"/>
    <property type="match status" value="1"/>
</dbReference>
<keyword evidence="7" id="KW-0812">Transmembrane</keyword>
<keyword evidence="3" id="KW-1003">Cell membrane</keyword>
<organism evidence="8 9">
    <name type="scientific">Tegillarca granosa</name>
    <name type="common">Malaysian cockle</name>
    <name type="synonym">Anadara granosa</name>
    <dbReference type="NCBI Taxonomy" id="220873"/>
    <lineage>
        <taxon>Eukaryota</taxon>
        <taxon>Metazoa</taxon>
        <taxon>Spiralia</taxon>
        <taxon>Lophotrochozoa</taxon>
        <taxon>Mollusca</taxon>
        <taxon>Bivalvia</taxon>
        <taxon>Autobranchia</taxon>
        <taxon>Pteriomorphia</taxon>
        <taxon>Arcoida</taxon>
        <taxon>Arcoidea</taxon>
        <taxon>Arcidae</taxon>
        <taxon>Tegillarca</taxon>
    </lineage>
</organism>
<sequence>MASYFGNLAYSLFGVLGGPLLGLFTLGMLFPWANKWGALTGLLGSLSLMLWIALGTRFEKVVVTPPSPLTTSGCLMNLTIANATQVEQSEPLGIYKVSYMWYSGMATLFVILKGLIVSFITGYTKPETLDPRLICPVFDVFFPYLPENLRKKLRFGVRHGKESSEFKDYSSKNEKDLPYKIGHENKAMNFDNIGINQRNGEVSHNSKNSPMDTKL</sequence>
<accession>A0ABQ9FKT4</accession>
<evidence type="ECO:0000256" key="4">
    <source>
        <dbReference type="ARBA" id="ARBA00023053"/>
    </source>
</evidence>
<dbReference type="Gene3D" id="1.20.1730.10">
    <property type="entry name" value="Sodium/glucose cotransporter"/>
    <property type="match status" value="1"/>
</dbReference>
<dbReference type="PANTHER" id="PTHR42985:SF39">
    <property type="entry name" value="GH10366P"/>
    <property type="match status" value="1"/>
</dbReference>
<evidence type="ECO:0000313" key="9">
    <source>
        <dbReference type="Proteomes" id="UP001217089"/>
    </source>
</evidence>
<keyword evidence="6" id="KW-0739">Sodium transport</keyword>
<evidence type="ECO:0000256" key="5">
    <source>
        <dbReference type="ARBA" id="ARBA00023065"/>
    </source>
</evidence>
<proteinExistence type="predicted"/>
<comment type="caution">
    <text evidence="8">The sequence shown here is derived from an EMBL/GenBank/DDBJ whole genome shotgun (WGS) entry which is preliminary data.</text>
</comment>
<keyword evidence="9" id="KW-1185">Reference proteome</keyword>
<keyword evidence="2" id="KW-0813">Transport</keyword>
<dbReference type="InterPro" id="IPR038377">
    <property type="entry name" value="Na/Glc_symporter_sf"/>
</dbReference>